<name>A0A3P6RXI0_CYLGO</name>
<accession>A0A3P6RXI0</accession>
<feature type="compositionally biased region" description="Polar residues" evidence="1">
    <location>
        <begin position="99"/>
        <end position="115"/>
    </location>
</feature>
<evidence type="ECO:0000313" key="3">
    <source>
        <dbReference type="Proteomes" id="UP000271889"/>
    </source>
</evidence>
<feature type="region of interest" description="Disordered" evidence="1">
    <location>
        <begin position="45"/>
        <end position="64"/>
    </location>
</feature>
<feature type="region of interest" description="Disordered" evidence="1">
    <location>
        <begin position="93"/>
        <end position="116"/>
    </location>
</feature>
<dbReference type="AlphaFoldDB" id="A0A3P6RXI0"/>
<feature type="region of interest" description="Disordered" evidence="1">
    <location>
        <begin position="134"/>
        <end position="162"/>
    </location>
</feature>
<keyword evidence="3" id="KW-1185">Reference proteome</keyword>
<protein>
    <submittedName>
        <fullName evidence="2">Uncharacterized protein</fullName>
    </submittedName>
</protein>
<feature type="compositionally biased region" description="Low complexity" evidence="1">
    <location>
        <begin position="51"/>
        <end position="64"/>
    </location>
</feature>
<feature type="compositionally biased region" description="Basic and acidic residues" evidence="1">
    <location>
        <begin position="1"/>
        <end position="27"/>
    </location>
</feature>
<feature type="compositionally biased region" description="Polar residues" evidence="1">
    <location>
        <begin position="148"/>
        <end position="162"/>
    </location>
</feature>
<dbReference type="EMBL" id="UYRV01018186">
    <property type="protein sequence ID" value="VDK64367.1"/>
    <property type="molecule type" value="Genomic_DNA"/>
</dbReference>
<evidence type="ECO:0000256" key="1">
    <source>
        <dbReference type="SAM" id="MobiDB-lite"/>
    </source>
</evidence>
<dbReference type="Proteomes" id="UP000271889">
    <property type="component" value="Unassembled WGS sequence"/>
</dbReference>
<dbReference type="OrthoDB" id="5863070at2759"/>
<feature type="region of interest" description="Disordered" evidence="1">
    <location>
        <begin position="1"/>
        <end position="28"/>
    </location>
</feature>
<gene>
    <name evidence="2" type="ORF">CGOC_LOCUS5854</name>
</gene>
<reference evidence="2 3" key="1">
    <citation type="submission" date="2018-11" db="EMBL/GenBank/DDBJ databases">
        <authorList>
            <consortium name="Pathogen Informatics"/>
        </authorList>
    </citation>
    <scope>NUCLEOTIDE SEQUENCE [LARGE SCALE GENOMIC DNA]</scope>
</reference>
<evidence type="ECO:0000313" key="2">
    <source>
        <dbReference type="EMBL" id="VDK64367.1"/>
    </source>
</evidence>
<sequence length="219" mass="23955">MIELCRKQLERTGKKPSGKEAPLEDMHSLQQRLAEIERQMKKVESQIHVDTNTPPVTFSSSVTTRKAPTPAEIVRHQREALVELEQQVAQRVNPAAKQPISTVSSSTADSDNKSVACTDPMNLFRGLLMSNSGDSLNTSKPNAPAANKTASSTDSTLFAQSSRDPFNNPLFKMEQMARHPGGVGVCLGCLDDDSQDRALLTLTKLSEQWNAETDSDSDD</sequence>
<proteinExistence type="predicted"/>
<organism evidence="2 3">
    <name type="scientific">Cylicostephanus goldi</name>
    <name type="common">Nematode worm</name>
    <dbReference type="NCBI Taxonomy" id="71465"/>
    <lineage>
        <taxon>Eukaryota</taxon>
        <taxon>Metazoa</taxon>
        <taxon>Ecdysozoa</taxon>
        <taxon>Nematoda</taxon>
        <taxon>Chromadorea</taxon>
        <taxon>Rhabditida</taxon>
        <taxon>Rhabditina</taxon>
        <taxon>Rhabditomorpha</taxon>
        <taxon>Strongyloidea</taxon>
        <taxon>Strongylidae</taxon>
        <taxon>Cylicostephanus</taxon>
    </lineage>
</organism>